<dbReference type="Proteomes" id="UP000516514">
    <property type="component" value="Chromosome"/>
</dbReference>
<keyword evidence="1" id="KW-0472">Membrane</keyword>
<evidence type="ECO:0000256" key="1">
    <source>
        <dbReference type="SAM" id="Phobius"/>
    </source>
</evidence>
<sequence>MNTSKVASSLKCSIAVFLPCVFSFASGYAFPITLAIFNAIVILMLFAKRNIMHFSPFSK</sequence>
<evidence type="ECO:0000313" key="3">
    <source>
        <dbReference type="Proteomes" id="UP000516514"/>
    </source>
</evidence>
<proteinExistence type="predicted"/>
<keyword evidence="1" id="KW-1133">Transmembrane helix</keyword>
<protein>
    <submittedName>
        <fullName evidence="2">Uncharacterized protein</fullName>
    </submittedName>
</protein>
<accession>A0A7L7YM37</accession>
<dbReference type="RefSeq" id="WP_191111112.1">
    <property type="nucleotide sequence ID" value="NZ_CP061738.1"/>
</dbReference>
<gene>
    <name evidence="2" type="ORF">ID128_06095</name>
</gene>
<dbReference type="KEGG" id="wms:ID128_06095"/>
<feature type="transmembrane region" description="Helical" evidence="1">
    <location>
        <begin position="28"/>
        <end position="47"/>
    </location>
</feature>
<dbReference type="EMBL" id="CP061738">
    <property type="protein sequence ID" value="QOD38310.1"/>
    <property type="molecule type" value="Genomic_DNA"/>
</dbReference>
<name>A0A7L7YM37_9RICK</name>
<keyword evidence="1" id="KW-0812">Transmembrane</keyword>
<keyword evidence="3" id="KW-1185">Reference proteome</keyword>
<dbReference type="AlphaFoldDB" id="A0A7L7YM37"/>
<organism evidence="2 3">
    <name type="scientific">Candidatus Wolbachia massiliensis</name>
    <dbReference type="NCBI Taxonomy" id="1845000"/>
    <lineage>
        <taxon>Bacteria</taxon>
        <taxon>Pseudomonadati</taxon>
        <taxon>Pseudomonadota</taxon>
        <taxon>Alphaproteobacteria</taxon>
        <taxon>Rickettsiales</taxon>
        <taxon>Anaplasmataceae</taxon>
        <taxon>Wolbachieae</taxon>
        <taxon>Wolbachia</taxon>
    </lineage>
</organism>
<reference evidence="2 3" key="1">
    <citation type="submission" date="2020-09" db="EMBL/GenBank/DDBJ databases">
        <title>An Earliest Endosymbiont, Wolbachia massiliensis sp. nov., Strain PL13 From the Bed Bug (Cimex hemipterius), Type strain of a New supergroup T.</title>
        <authorList>
            <person name="Laidoudi Y."/>
            <person name="Levasseur A."/>
            <person name="Medkour H."/>
            <person name="Maaloum M."/>
            <person name="BenKhedher M."/>
            <person name="Sambou M."/>
            <person name="Bassene H."/>
            <person name="Davoust B."/>
            <person name="Fenollar F."/>
            <person name="Raoult D."/>
            <person name="Mediannikov O."/>
        </authorList>
    </citation>
    <scope>NUCLEOTIDE SEQUENCE [LARGE SCALE GENOMIC DNA]</scope>
    <source>
        <strain evidence="2 3">PL13</strain>
    </source>
</reference>
<evidence type="ECO:0000313" key="2">
    <source>
        <dbReference type="EMBL" id="QOD38310.1"/>
    </source>
</evidence>